<sequence length="572" mass="64987">MSNPLNYKAPPTQPCSKETTLHLIDPTPWLLLPTYQLRLTLFPTRHSCKTTVLRAPFASPDAANAAALQLAKDWRAEGEAIMLVARDEGDVDVLNWYAVGTWDGTGGRTGRVQQCKWSLMLDCERERLDGHRSGDVSAYVKVVRSWDAEVGDQCGTGVAVEELLEADRWGNPPLGVSGLAPYRFGRYRMRDLRVWRPFVTTTPLDRMRRGDLEDLSGVFASDTLTQRPTHAWHARNLSSTIAGLEENIRTLQQAARQPRDVKTRFDFDRAPLENPADIGWRLAKKSVIARDITMFSKRAEKLRAEKTKLEMEGESRPALERFRTVDESRLEEPDSESEFSAENRPTLARYRTEPEPQPSVLTRSDERISSDDAASLLPTAPAAAAEGDTFLPGLKDSTSAGEGISPIRTNPNECNCNAHRWRRENFPTHKPLPSYELATPEPLDPKLAVQILNPPSWALDPTHMPLRGQHFIPEHTPYPEPTTLQGYLRRQLETTRPVPREAYVRFGVLSEADCETRWGPEWKLQCQSDQMEWDHERNVRRRWRRPGKPRTSEYPVSELDGYEGCLLEHEKP</sequence>
<name>A0A8H7IWC2_9PLEO</name>
<organism evidence="2 3">
    <name type="scientific">Ascochyta lentis</name>
    <dbReference type="NCBI Taxonomy" id="205686"/>
    <lineage>
        <taxon>Eukaryota</taxon>
        <taxon>Fungi</taxon>
        <taxon>Dikarya</taxon>
        <taxon>Ascomycota</taxon>
        <taxon>Pezizomycotina</taxon>
        <taxon>Dothideomycetes</taxon>
        <taxon>Pleosporomycetidae</taxon>
        <taxon>Pleosporales</taxon>
        <taxon>Pleosporineae</taxon>
        <taxon>Didymellaceae</taxon>
        <taxon>Ascochyta</taxon>
    </lineage>
</organism>
<evidence type="ECO:0000313" key="3">
    <source>
        <dbReference type="Proteomes" id="UP000651452"/>
    </source>
</evidence>
<dbReference type="OrthoDB" id="3790856at2759"/>
<dbReference type="AlphaFoldDB" id="A0A8H7IWC2"/>
<gene>
    <name evidence="2" type="ORF">EKO04_008051</name>
</gene>
<feature type="region of interest" description="Disordered" evidence="1">
    <location>
        <begin position="308"/>
        <end position="368"/>
    </location>
</feature>
<reference evidence="2" key="2">
    <citation type="submission" date="2020-09" db="EMBL/GenBank/DDBJ databases">
        <title>Reference genome assembly for Australian Ascochyta lentis isolate Al4.</title>
        <authorList>
            <person name="Lee R.C."/>
            <person name="Farfan-Caceres L.M."/>
            <person name="Debler J.W."/>
            <person name="Williams A.H."/>
            <person name="Henares B.M."/>
        </authorList>
    </citation>
    <scope>NUCLEOTIDE SEQUENCE</scope>
    <source>
        <strain evidence="2">Al4</strain>
    </source>
</reference>
<reference evidence="2" key="1">
    <citation type="submission" date="2018-12" db="EMBL/GenBank/DDBJ databases">
        <authorList>
            <person name="Syme R.A."/>
            <person name="Farfan-Caceres L."/>
            <person name="Lichtenzveig J."/>
        </authorList>
    </citation>
    <scope>NUCLEOTIDE SEQUENCE</scope>
    <source>
        <strain evidence="2">Al4</strain>
    </source>
</reference>
<comment type="caution">
    <text evidence="2">The sequence shown here is derived from an EMBL/GenBank/DDBJ whole genome shotgun (WGS) entry which is preliminary data.</text>
</comment>
<keyword evidence="3" id="KW-1185">Reference proteome</keyword>
<evidence type="ECO:0000313" key="2">
    <source>
        <dbReference type="EMBL" id="KAF9693960.1"/>
    </source>
</evidence>
<feature type="compositionally biased region" description="Basic and acidic residues" evidence="1">
    <location>
        <begin position="308"/>
        <end position="332"/>
    </location>
</feature>
<accession>A0A8H7IWC2</accession>
<dbReference type="EMBL" id="RZGK01000014">
    <property type="protein sequence ID" value="KAF9693960.1"/>
    <property type="molecule type" value="Genomic_DNA"/>
</dbReference>
<evidence type="ECO:0000256" key="1">
    <source>
        <dbReference type="SAM" id="MobiDB-lite"/>
    </source>
</evidence>
<proteinExistence type="predicted"/>
<protein>
    <submittedName>
        <fullName evidence="2">Uncharacterized protein</fullName>
    </submittedName>
</protein>
<dbReference type="Proteomes" id="UP000651452">
    <property type="component" value="Unassembled WGS sequence"/>
</dbReference>